<keyword evidence="4" id="KW-0547">Nucleotide-binding</keyword>
<dbReference type="Pfam" id="PF08352">
    <property type="entry name" value="oligo_HPY"/>
    <property type="match status" value="1"/>
</dbReference>
<keyword evidence="5" id="KW-0067">ATP-binding</keyword>
<dbReference type="EMBL" id="CAKXZT010000129">
    <property type="protein sequence ID" value="CAH2402635.1"/>
    <property type="molecule type" value="Genomic_DNA"/>
</dbReference>
<proteinExistence type="inferred from homology"/>
<accession>A0ABM9E0Q9</accession>
<evidence type="ECO:0000256" key="4">
    <source>
        <dbReference type="ARBA" id="ARBA00022741"/>
    </source>
</evidence>
<dbReference type="InterPro" id="IPR003439">
    <property type="entry name" value="ABC_transporter-like_ATP-bd"/>
</dbReference>
<evidence type="ECO:0000256" key="3">
    <source>
        <dbReference type="ARBA" id="ARBA00022448"/>
    </source>
</evidence>
<dbReference type="NCBIfam" id="NF008453">
    <property type="entry name" value="PRK11308.1"/>
    <property type="match status" value="2"/>
</dbReference>
<dbReference type="InterPro" id="IPR017871">
    <property type="entry name" value="ABC_transporter-like_CS"/>
</dbReference>
<keyword evidence="8" id="KW-1185">Reference proteome</keyword>
<name>A0ABM9E0Q9_9HYPH</name>
<dbReference type="PANTHER" id="PTHR43776:SF7">
    <property type="entry name" value="D,D-DIPEPTIDE TRANSPORT ATP-BINDING PROTEIN DDPF-RELATED"/>
    <property type="match status" value="1"/>
</dbReference>
<feature type="domain" description="ABC transporter" evidence="6">
    <location>
        <begin position="4"/>
        <end position="249"/>
    </location>
</feature>
<evidence type="ECO:0000256" key="2">
    <source>
        <dbReference type="ARBA" id="ARBA00005417"/>
    </source>
</evidence>
<evidence type="ECO:0000256" key="1">
    <source>
        <dbReference type="ARBA" id="ARBA00004417"/>
    </source>
</evidence>
<dbReference type="PROSITE" id="PS00211">
    <property type="entry name" value="ABC_TRANSPORTER_1"/>
    <property type="match status" value="1"/>
</dbReference>
<dbReference type="CDD" id="cd03257">
    <property type="entry name" value="ABC_NikE_OppD_transporters"/>
    <property type="match status" value="2"/>
</dbReference>
<evidence type="ECO:0000313" key="8">
    <source>
        <dbReference type="Proteomes" id="UP001153050"/>
    </source>
</evidence>
<dbReference type="InterPro" id="IPR027417">
    <property type="entry name" value="P-loop_NTPase"/>
</dbReference>
<evidence type="ECO:0000313" key="7">
    <source>
        <dbReference type="EMBL" id="CAH2402635.1"/>
    </source>
</evidence>
<dbReference type="InterPro" id="IPR050319">
    <property type="entry name" value="ABC_transp_ATP-bind"/>
</dbReference>
<keyword evidence="3" id="KW-0813">Transport</keyword>
<dbReference type="NCBIfam" id="NF007739">
    <property type="entry name" value="PRK10419.1"/>
    <property type="match status" value="2"/>
</dbReference>
<dbReference type="SUPFAM" id="SSF52540">
    <property type="entry name" value="P-loop containing nucleoside triphosphate hydrolases"/>
    <property type="match status" value="2"/>
</dbReference>
<organism evidence="7 8">
    <name type="scientific">Mesorhizobium escarrei</name>
    <dbReference type="NCBI Taxonomy" id="666018"/>
    <lineage>
        <taxon>Bacteria</taxon>
        <taxon>Pseudomonadati</taxon>
        <taxon>Pseudomonadota</taxon>
        <taxon>Alphaproteobacteria</taxon>
        <taxon>Hyphomicrobiales</taxon>
        <taxon>Phyllobacteriaceae</taxon>
        <taxon>Mesorhizobium</taxon>
    </lineage>
</organism>
<dbReference type="RefSeq" id="WP_254019241.1">
    <property type="nucleotide sequence ID" value="NZ_CAKXZT010000129.1"/>
</dbReference>
<dbReference type="PROSITE" id="PS50893">
    <property type="entry name" value="ABC_TRANSPORTER_2"/>
    <property type="match status" value="2"/>
</dbReference>
<comment type="similarity">
    <text evidence="2">Belongs to the ABC transporter superfamily.</text>
</comment>
<feature type="domain" description="ABC transporter" evidence="6">
    <location>
        <begin position="285"/>
        <end position="536"/>
    </location>
</feature>
<sequence>MSLLEIEKLSLTIGDTPILRDVELSVAPGEVMGLVGESGSGKSITALTVMRLLPWAARASGRVAFDGIDILAASEDQMCALRGDDIGMVFQEPMTALNPVKTIGEQVAEGIRWHTRASRADAEDRARKMLDRVGLPSAQFPLSRYPHELSGGQRQRVVIAIACALKPKLLIADEPTTALDVVLQAQILDLLRDLVAENRMGLLLISHDLAVVTEMAERITILRHGEVMEAGDTARTLSEQLHPYTRQLAQASMHVPARARTHEVGQGNPLLQVANPLLQVAKPLLQVESVTRDYPGRRKSLLKRAAPIRAVDDVSLSIDPGQSVALVGRSGCGKSTLARMVLALDGPTSGTIRFRGEVISGKSEAELKPARRDMQVVFQDPYGSFDPRQKVEKLVAEPLHVLEKKPTNAERREMVAKALHEVGLSPRDMDKYPHEFSGGQRQRLSIARAIITRPKLVVADEPVSALDVSIRAQILDLFAELNQKLGVAYLFITHDLTVARAITDQVMIMHDGKIVERGRTSAVLDHPQSEAAKALVAAVPDLHRAITRRLQEQG</sequence>
<comment type="subcellular location">
    <subcellularLocation>
        <location evidence="1">Cell inner membrane</location>
        <topology evidence="1">Peripheral membrane protein</topology>
    </subcellularLocation>
</comment>
<dbReference type="Gene3D" id="3.40.50.300">
    <property type="entry name" value="P-loop containing nucleotide triphosphate hydrolases"/>
    <property type="match status" value="2"/>
</dbReference>
<dbReference type="Proteomes" id="UP001153050">
    <property type="component" value="Unassembled WGS sequence"/>
</dbReference>
<comment type="caution">
    <text evidence="7">The sequence shown here is derived from an EMBL/GenBank/DDBJ whole genome shotgun (WGS) entry which is preliminary data.</text>
</comment>
<dbReference type="PANTHER" id="PTHR43776">
    <property type="entry name" value="TRANSPORT ATP-BINDING PROTEIN"/>
    <property type="match status" value="1"/>
</dbReference>
<evidence type="ECO:0000256" key="5">
    <source>
        <dbReference type="ARBA" id="ARBA00022840"/>
    </source>
</evidence>
<evidence type="ECO:0000259" key="6">
    <source>
        <dbReference type="PROSITE" id="PS50893"/>
    </source>
</evidence>
<dbReference type="InterPro" id="IPR003593">
    <property type="entry name" value="AAA+_ATPase"/>
</dbReference>
<gene>
    <name evidence="7" type="primary">gsiA</name>
    <name evidence="7" type="ORF">MES5069_340005</name>
</gene>
<reference evidence="7 8" key="1">
    <citation type="submission" date="2022-03" db="EMBL/GenBank/DDBJ databases">
        <authorList>
            <person name="Brunel B."/>
        </authorList>
    </citation>
    <scope>NUCLEOTIDE SEQUENCE [LARGE SCALE GENOMIC DNA]</scope>
    <source>
        <strain evidence="7">STM5069sample</strain>
    </source>
</reference>
<dbReference type="Pfam" id="PF00005">
    <property type="entry name" value="ABC_tran"/>
    <property type="match status" value="2"/>
</dbReference>
<dbReference type="InterPro" id="IPR013563">
    <property type="entry name" value="Oligopep_ABC_C"/>
</dbReference>
<dbReference type="SMART" id="SM00382">
    <property type="entry name" value="AAA"/>
    <property type="match status" value="2"/>
</dbReference>
<protein>
    <submittedName>
        <fullName evidence="7">Glutathione ABC transporter ATP binding subunit GsiA</fullName>
    </submittedName>
</protein>